<keyword evidence="8" id="KW-0807">Transducer</keyword>
<evidence type="ECO:0000256" key="5">
    <source>
        <dbReference type="ARBA" id="ARBA00023136"/>
    </source>
</evidence>
<evidence type="ECO:0000256" key="9">
    <source>
        <dbReference type="SAM" id="Phobius"/>
    </source>
</evidence>
<feature type="transmembrane region" description="Helical" evidence="9">
    <location>
        <begin position="667"/>
        <end position="688"/>
    </location>
</feature>
<organism evidence="11 12">
    <name type="scientific">Seminavis robusta</name>
    <dbReference type="NCBI Taxonomy" id="568900"/>
    <lineage>
        <taxon>Eukaryota</taxon>
        <taxon>Sar</taxon>
        <taxon>Stramenopiles</taxon>
        <taxon>Ochrophyta</taxon>
        <taxon>Bacillariophyta</taxon>
        <taxon>Bacillariophyceae</taxon>
        <taxon>Bacillariophycidae</taxon>
        <taxon>Naviculales</taxon>
        <taxon>Naviculaceae</taxon>
        <taxon>Seminavis</taxon>
    </lineage>
</organism>
<dbReference type="InterPro" id="IPR002455">
    <property type="entry name" value="GPCR3_GABA-B"/>
</dbReference>
<evidence type="ECO:0000256" key="7">
    <source>
        <dbReference type="ARBA" id="ARBA00023180"/>
    </source>
</evidence>
<evidence type="ECO:0000313" key="12">
    <source>
        <dbReference type="Proteomes" id="UP001153069"/>
    </source>
</evidence>
<dbReference type="Pfam" id="PF01094">
    <property type="entry name" value="ANF_receptor"/>
    <property type="match status" value="1"/>
</dbReference>
<keyword evidence="12" id="KW-1185">Reference proteome</keyword>
<evidence type="ECO:0000313" key="11">
    <source>
        <dbReference type="EMBL" id="CAB9498835.1"/>
    </source>
</evidence>
<dbReference type="Pfam" id="PF00003">
    <property type="entry name" value="7tm_3"/>
    <property type="match status" value="1"/>
</dbReference>
<feature type="transmembrane region" description="Helical" evidence="9">
    <location>
        <begin position="628"/>
        <end position="647"/>
    </location>
</feature>
<dbReference type="PRINTS" id="PR00248">
    <property type="entry name" value="GPCRMGR"/>
</dbReference>
<dbReference type="PRINTS" id="PR01176">
    <property type="entry name" value="GABABRECEPTR"/>
</dbReference>
<keyword evidence="6 11" id="KW-0675">Receptor</keyword>
<evidence type="ECO:0000256" key="4">
    <source>
        <dbReference type="ARBA" id="ARBA00023040"/>
    </source>
</evidence>
<name>A0A9N8H4D1_9STRA</name>
<keyword evidence="3 9" id="KW-1133">Transmembrane helix</keyword>
<feature type="transmembrane region" description="Helical" evidence="9">
    <location>
        <begin position="459"/>
        <end position="478"/>
    </location>
</feature>
<keyword evidence="2 9" id="KW-0812">Transmembrane</keyword>
<keyword evidence="5 9" id="KW-0472">Membrane</keyword>
<dbReference type="PANTHER" id="PTHR10519:SF20">
    <property type="entry name" value="G-PROTEIN COUPLED RECEPTOR 156-RELATED"/>
    <property type="match status" value="1"/>
</dbReference>
<dbReference type="PROSITE" id="PS50259">
    <property type="entry name" value="G_PROTEIN_RECEP_F3_4"/>
    <property type="match status" value="1"/>
</dbReference>
<dbReference type="PANTHER" id="PTHR10519">
    <property type="entry name" value="GABA-B RECEPTOR"/>
    <property type="match status" value="1"/>
</dbReference>
<dbReference type="OrthoDB" id="43432at2759"/>
<dbReference type="Gene3D" id="3.40.50.2300">
    <property type="match status" value="2"/>
</dbReference>
<feature type="transmembrane region" description="Helical" evidence="9">
    <location>
        <begin position="490"/>
        <end position="511"/>
    </location>
</feature>
<feature type="transmembrane region" description="Helical" evidence="9">
    <location>
        <begin position="573"/>
        <end position="594"/>
    </location>
</feature>
<gene>
    <name evidence="11" type="ORF">SEMRO_46_G027570.1</name>
</gene>
<feature type="domain" description="G-protein coupled receptors family 3 profile" evidence="10">
    <location>
        <begin position="527"/>
        <end position="717"/>
    </location>
</feature>
<dbReference type="SUPFAM" id="SSF53822">
    <property type="entry name" value="Periplasmic binding protein-like I"/>
    <property type="match status" value="1"/>
</dbReference>
<evidence type="ECO:0000256" key="1">
    <source>
        <dbReference type="ARBA" id="ARBA00004141"/>
    </source>
</evidence>
<dbReference type="InterPro" id="IPR000337">
    <property type="entry name" value="GPCR_3"/>
</dbReference>
<dbReference type="Proteomes" id="UP001153069">
    <property type="component" value="Unassembled WGS sequence"/>
</dbReference>
<dbReference type="InterPro" id="IPR028082">
    <property type="entry name" value="Peripla_BP_I"/>
</dbReference>
<dbReference type="AlphaFoldDB" id="A0A9N8H4D1"/>
<evidence type="ECO:0000256" key="3">
    <source>
        <dbReference type="ARBA" id="ARBA00022989"/>
    </source>
</evidence>
<keyword evidence="4" id="KW-0297">G-protein coupled receptor</keyword>
<dbReference type="GO" id="GO:0004965">
    <property type="term" value="F:G protein-coupled GABA receptor activity"/>
    <property type="evidence" value="ECO:0007669"/>
    <property type="project" value="InterPro"/>
</dbReference>
<comment type="caution">
    <text evidence="11">The sequence shown here is derived from an EMBL/GenBank/DDBJ whole genome shotgun (WGS) entry which is preliminary data.</text>
</comment>
<feature type="transmembrane region" description="Helical" evidence="9">
    <location>
        <begin position="531"/>
        <end position="552"/>
    </location>
</feature>
<sequence>MSQITHEAAGFVAAMHLNERNSSIVPDLAERMKGCDIKFTYEMADAQYNRLVALKTVQQVATRPDMKPGHTYRYSFDQWKPRPTAIIGADASAISLAVANLAGIYQIPQISGSSSATDLDNKMAAPYFSRTYPTNQADAEALMIYYKSLGVTHFGCIFMRDVYGSSFGKAVITAAAEHGIEIYFTAYEAGDDQSLKEGLQYLRSTQVRYFFAIIYTDLSETVFREAYKMGIMGHPGYTWLLGDGSSYLTSGDYTVDRATKSDIAKAINGVGVILPGIDIHPNLQQIMEHDFRTNQQLQEDFVAAHQPNLHHFFKERDFFETMKPSIFVGMTYDAVISVGLAACQQPERFFSPEQLLHGIRQQTFHGATGYVTYNNFTGTRDLLGLGYAITNIVIANDDQQVTPGRIRFDATTRTAIEFPSQVVDLGLGPYVYTDNTTTTPPALPHVDVDMNLIPRGIQAFGWGLMTFIIILSACCIAFSQHYRTKQAVAAAQPAFLMMISSGCLLMATAILPMSLQEPIPESSLDIACMSQLYLVCIGFCVSFSALYCKLYRINKLQQGACQFRRVTIGVKDVMYPLIIMVSLNLVVLVVWTVVDPCVWDRREPEHSRDEFNRTIASYAVCSSSNETLGNAFGALLFVINFVALALANWESFKGRKLPSHVNETRRIAFSMFFLMEACLLGIPILLVVQSNPTGLFLAKAVLIFWLCAAILGPLFLPLWNKQTGRESLTRSVSILSSRNFMHRSSEMFPGRASHFGMISSELLQHQQPSQVLRNLDDNLN</sequence>
<evidence type="ECO:0000256" key="2">
    <source>
        <dbReference type="ARBA" id="ARBA00022692"/>
    </source>
</evidence>
<evidence type="ECO:0000256" key="6">
    <source>
        <dbReference type="ARBA" id="ARBA00023170"/>
    </source>
</evidence>
<dbReference type="InterPro" id="IPR001828">
    <property type="entry name" value="ANF_lig-bd_rcpt"/>
</dbReference>
<protein>
    <submittedName>
        <fullName evidence="11">Extracellular calcium-sensing receptor</fullName>
    </submittedName>
</protein>
<accession>A0A9N8H4D1</accession>
<keyword evidence="7" id="KW-0325">Glycoprotein</keyword>
<reference evidence="11" key="1">
    <citation type="submission" date="2020-06" db="EMBL/GenBank/DDBJ databases">
        <authorList>
            <consortium name="Plant Systems Biology data submission"/>
        </authorList>
    </citation>
    <scope>NUCLEOTIDE SEQUENCE</scope>
    <source>
        <strain evidence="11">D6</strain>
    </source>
</reference>
<proteinExistence type="predicted"/>
<evidence type="ECO:0000256" key="8">
    <source>
        <dbReference type="ARBA" id="ARBA00023224"/>
    </source>
</evidence>
<dbReference type="EMBL" id="CAICTM010000046">
    <property type="protein sequence ID" value="CAB9498835.1"/>
    <property type="molecule type" value="Genomic_DNA"/>
</dbReference>
<dbReference type="InterPro" id="IPR017978">
    <property type="entry name" value="GPCR_3_C"/>
</dbReference>
<dbReference type="GO" id="GO:0038039">
    <property type="term" value="C:G protein-coupled receptor heterodimeric complex"/>
    <property type="evidence" value="ECO:0007669"/>
    <property type="project" value="TreeGrafter"/>
</dbReference>
<feature type="transmembrane region" description="Helical" evidence="9">
    <location>
        <begin position="694"/>
        <end position="716"/>
    </location>
</feature>
<comment type="subcellular location">
    <subcellularLocation>
        <location evidence="1">Membrane</location>
        <topology evidence="1">Multi-pass membrane protein</topology>
    </subcellularLocation>
</comment>
<evidence type="ECO:0000259" key="10">
    <source>
        <dbReference type="PROSITE" id="PS50259"/>
    </source>
</evidence>